<dbReference type="AlphaFoldDB" id="A0AA42P5T3"/>
<reference evidence="1" key="1">
    <citation type="submission" date="2022-09" db="EMBL/GenBank/DDBJ databases">
        <title>Intensive care unit water sources are persistently colonized with multi-drug resistant bacteria and are the site of extensive horizontal gene transfer of antibiotic resistance genes.</title>
        <authorList>
            <person name="Diorio-Toth L."/>
        </authorList>
    </citation>
    <scope>NUCLEOTIDE SEQUENCE</scope>
    <source>
        <strain evidence="1">GD03947</strain>
    </source>
</reference>
<sequence>MTISDDYFADTRETVGKAAIRLHALGISIEQAAHQIGYATSSDLRKWLARRGLECPWPPSRAFPHRGRPQIKITDKVLDDYCALRLGGAMASEACSILGHSERSIYSALKNRRPGVRLPRVASRRTTNKQTRHRVQG</sequence>
<dbReference type="EMBL" id="JAOCAE010000001">
    <property type="protein sequence ID" value="MDH1234443.1"/>
    <property type="molecule type" value="Genomic_DNA"/>
</dbReference>
<evidence type="ECO:0000313" key="1">
    <source>
        <dbReference type="EMBL" id="MDH1234443.1"/>
    </source>
</evidence>
<protein>
    <submittedName>
        <fullName evidence="1">Uncharacterized protein</fullName>
    </submittedName>
</protein>
<comment type="caution">
    <text evidence="1">The sequence shown here is derived from an EMBL/GenBank/DDBJ whole genome shotgun (WGS) entry which is preliminary data.</text>
</comment>
<evidence type="ECO:0000313" key="2">
    <source>
        <dbReference type="Proteomes" id="UP001158500"/>
    </source>
</evidence>
<gene>
    <name evidence="1" type="ORF">N5C32_00130</name>
</gene>
<dbReference type="RefSeq" id="WP_279640925.1">
    <property type="nucleotide sequence ID" value="NZ_JAOCAE010000001.1"/>
</dbReference>
<organism evidence="1 2">
    <name type="scientific">Stutzerimonas stutzeri</name>
    <name type="common">Pseudomonas stutzeri</name>
    <dbReference type="NCBI Taxonomy" id="316"/>
    <lineage>
        <taxon>Bacteria</taxon>
        <taxon>Pseudomonadati</taxon>
        <taxon>Pseudomonadota</taxon>
        <taxon>Gammaproteobacteria</taxon>
        <taxon>Pseudomonadales</taxon>
        <taxon>Pseudomonadaceae</taxon>
        <taxon>Stutzerimonas</taxon>
    </lineage>
</organism>
<accession>A0AA42P5T3</accession>
<dbReference type="Proteomes" id="UP001158500">
    <property type="component" value="Unassembled WGS sequence"/>
</dbReference>
<proteinExistence type="predicted"/>
<name>A0AA42P5T3_STUST</name>